<reference evidence="1 2" key="1">
    <citation type="journal article" date="2015" name="Nature">
        <title>rRNA introns, odd ribosomes, and small enigmatic genomes across a large radiation of phyla.</title>
        <authorList>
            <person name="Brown C.T."/>
            <person name="Hug L.A."/>
            <person name="Thomas B.C."/>
            <person name="Sharon I."/>
            <person name="Castelle C.J."/>
            <person name="Singh A."/>
            <person name="Wilkins M.J."/>
            <person name="Williams K.H."/>
            <person name="Banfield J.F."/>
        </authorList>
    </citation>
    <scope>NUCLEOTIDE SEQUENCE [LARGE SCALE GENOMIC DNA]</scope>
</reference>
<protein>
    <recommendedName>
        <fullName evidence="3">Copper-sensing transcriptional repressor CsoR</fullName>
    </recommendedName>
</protein>
<dbReference type="AlphaFoldDB" id="A0A0G1XRR0"/>
<comment type="caution">
    <text evidence="1">The sequence shown here is derived from an EMBL/GenBank/DDBJ whole genome shotgun (WGS) entry which is preliminary data.</text>
</comment>
<proteinExistence type="predicted"/>
<sequence length="82" mass="9203">MKAPKEKVNHRLQIIKGQLNGLEKMINEDKYCTDIVTLSLAIQKALKELDQIVMEGHMSHCVHDGVAKGDPDGVTKELMDLF</sequence>
<dbReference type="Gene3D" id="1.20.58.1000">
    <property type="entry name" value="Metal-sensitive repressor, helix protomer"/>
    <property type="match status" value="1"/>
</dbReference>
<dbReference type="GO" id="GO:0003677">
    <property type="term" value="F:DNA binding"/>
    <property type="evidence" value="ECO:0007669"/>
    <property type="project" value="InterPro"/>
</dbReference>
<evidence type="ECO:0000313" key="1">
    <source>
        <dbReference type="EMBL" id="KKW05277.1"/>
    </source>
</evidence>
<dbReference type="GO" id="GO:0046872">
    <property type="term" value="F:metal ion binding"/>
    <property type="evidence" value="ECO:0007669"/>
    <property type="project" value="InterPro"/>
</dbReference>
<dbReference type="InterPro" id="IPR003735">
    <property type="entry name" value="Metal_Tscrpt_repr"/>
</dbReference>
<evidence type="ECO:0000313" key="2">
    <source>
        <dbReference type="Proteomes" id="UP000034119"/>
    </source>
</evidence>
<name>A0A0G1XRR0_9BACT</name>
<dbReference type="Pfam" id="PF02583">
    <property type="entry name" value="Trns_repr_metal"/>
    <property type="match status" value="1"/>
</dbReference>
<dbReference type="Proteomes" id="UP000034119">
    <property type="component" value="Unassembled WGS sequence"/>
</dbReference>
<dbReference type="PANTHER" id="PTHR33677:SF3">
    <property type="entry name" value="COPPER-SENSING TRANSCRIPTIONAL REPRESSOR RICR"/>
    <property type="match status" value="1"/>
</dbReference>
<feature type="non-terminal residue" evidence="1">
    <location>
        <position position="82"/>
    </location>
</feature>
<dbReference type="GO" id="GO:0045892">
    <property type="term" value="P:negative regulation of DNA-templated transcription"/>
    <property type="evidence" value="ECO:0007669"/>
    <property type="project" value="UniProtKB-ARBA"/>
</dbReference>
<dbReference type="PANTHER" id="PTHR33677">
    <property type="entry name" value="TRANSCRIPTIONAL REPRESSOR FRMR-RELATED"/>
    <property type="match status" value="1"/>
</dbReference>
<dbReference type="CDD" id="cd10148">
    <property type="entry name" value="CsoR-like_DUF156"/>
    <property type="match status" value="1"/>
</dbReference>
<gene>
    <name evidence="1" type="ORF">UY40_C0025G0001</name>
</gene>
<dbReference type="InterPro" id="IPR038390">
    <property type="entry name" value="Metal_Tscrpt_repr_sf"/>
</dbReference>
<dbReference type="EMBL" id="LCPW01000025">
    <property type="protein sequence ID" value="KKW05277.1"/>
    <property type="molecule type" value="Genomic_DNA"/>
</dbReference>
<organism evidence="1 2">
    <name type="scientific">candidate division CPR1 bacterium GW2011_GWC1_49_13</name>
    <dbReference type="NCBI Taxonomy" id="1618342"/>
    <lineage>
        <taxon>Bacteria</taxon>
        <taxon>candidate division CPR1</taxon>
    </lineage>
</organism>
<dbReference type="STRING" id="1618342.UY40_C0025G0001"/>
<evidence type="ECO:0008006" key="3">
    <source>
        <dbReference type="Google" id="ProtNLM"/>
    </source>
</evidence>
<accession>A0A0G1XRR0</accession>